<dbReference type="PANTHER" id="PTHR30591:SF1">
    <property type="entry name" value="RECBCD ENZYME SUBUNIT RECC"/>
    <property type="match status" value="1"/>
</dbReference>
<evidence type="ECO:0000256" key="10">
    <source>
        <dbReference type="HAMAP-Rule" id="MF_01486"/>
    </source>
</evidence>
<keyword evidence="4 10" id="KW-0378">Hydrolase</keyword>
<dbReference type="InterPro" id="IPR041500">
    <property type="entry name" value="RecC_C"/>
</dbReference>
<evidence type="ECO:0000259" key="11">
    <source>
        <dbReference type="Pfam" id="PF17946"/>
    </source>
</evidence>
<protein>
    <recommendedName>
        <fullName evidence="10">RecBCD enzyme subunit RecC</fullName>
    </recommendedName>
    <alternativeName>
        <fullName evidence="10">Exonuclease V subunit RecC</fullName>
        <shortName evidence="10">ExoV subunit RecC</shortName>
    </alternativeName>
    <alternativeName>
        <fullName evidence="10">Helicase/nuclease RecBCD subunit RecC</fullName>
    </alternativeName>
</protein>
<dbReference type="GO" id="GO:0003677">
    <property type="term" value="F:DNA binding"/>
    <property type="evidence" value="ECO:0007669"/>
    <property type="project" value="UniProtKB-UniRule"/>
</dbReference>
<dbReference type="InterPro" id="IPR027417">
    <property type="entry name" value="P-loop_NTPase"/>
</dbReference>
<evidence type="ECO:0000256" key="8">
    <source>
        <dbReference type="ARBA" id="ARBA00023125"/>
    </source>
</evidence>
<dbReference type="HAMAP" id="MF_01486">
    <property type="entry name" value="RecC"/>
    <property type="match status" value="1"/>
</dbReference>
<evidence type="ECO:0000256" key="2">
    <source>
        <dbReference type="ARBA" id="ARBA00022741"/>
    </source>
</evidence>
<sequence length="1120" mass="131134">MLTIYHSNDLEMLKNLVCSKIENTPLSNPLCPEVFLIQSVQIREWLKIKLSEELGIAANIDFFLPSAFMWDMFARVFPFFTRDSTFNQFNIRWKLRALFPTILLHESFSMIGQYLSNDQEYRKLFQLTERIAQLFEQYSIHKPEWLNAWENGEIIENELGIHQAWQSKLWMELVKYTKKLGESIWHRASLYQYFISTLQQALLKIPNLPSRIFIFGFSSLPAEYLEALGKHTNIYLMCVNPCRYYWGEIQEYQFFKKLKNSVSLCYKKKNSIEQLHGRDDINLSFSEIRKRKEINPLLASWGQWGRQYFVLLEKTESYQVSDFVDISTTSLINILKRDLLEREDHSVIGFNRNQFNHSHTKRILSIDDRSIEIHLCHSAKREVEVLRDQLLNMMEKDSTLSVRDIIVMVSDINIYAPFIESVFGDVSSDGFIPFTISDSRVTTQPNLIFQTFITLLILLDSRFTSEEVLSLLEVPVIASRFSINSEGLSILRKWVVKSGVRWGLDDEVFYEIDLPVVSQHTWRYGLSRMFLGHAMDSQGGLWEGVLPFDECRGLMPEVIGNFAEFVMKLTYWKKWLSQPLELSSWLLFYRQIMDDFFLRDSDNETELELIEQTWNKIVNYGIDSLYQQEIPLSRLREELELEWNSQKKSNYSIGSAINFCSFTSMGSIPIKVVCLLGMNDGVYPRLTSPCSFDLMQKNVQTEYLDSSREDHYSFLEILCSVQEKLYISYIFRSIEDDTVCYPSILVNELIDYISQSFCLPEYRDKDIESSSKAVVQHLQYSHNRMLFPTENFTSQSKFYNIDSEYLPSFSAENMKNSSFIQSSLRENKINISLNHFLNFWTHPVRSFFQSRLGVYFQIEECILPDTESFILDRLSCYQMNSQLLDHLINDKKTDFLYKQARASGLLPYGSWGDLFWREQEDKMSEIATKIQSYRTKLENRNISLMIDGFVLTGSLTEIQVNGLLRWSPSMLRLSHGLKLWLEHLVYCATGGTGFSLMFGCNNSLWHFLPVSIDDAYKHLLDYINGYRLGMRSPLLLTFSGGKWLQACFDQKMGIINNNDLSQKKAYRKLLQCWEGNSQTDGERNDVYLQRLLPCLNKDSIKLITDQAELWYTSVLRYNQV</sequence>
<organism evidence="12 13">
    <name type="scientific">Candidatus Erwinia haradaeae</name>
    <dbReference type="NCBI Taxonomy" id="1922217"/>
    <lineage>
        <taxon>Bacteria</taxon>
        <taxon>Pseudomonadati</taxon>
        <taxon>Pseudomonadota</taxon>
        <taxon>Gammaproteobacteria</taxon>
        <taxon>Enterobacterales</taxon>
        <taxon>Erwiniaceae</taxon>
        <taxon>Erwinia</taxon>
    </lineage>
</organism>
<dbReference type="AlphaFoldDB" id="A0A451CZI7"/>
<proteinExistence type="inferred from homology"/>
<gene>
    <name evidence="10 12" type="primary">recC</name>
    <name evidence="12" type="ORF">ERCICURT3053_456</name>
</gene>
<dbReference type="OrthoDB" id="9762834at2"/>
<dbReference type="Gene3D" id="3.40.50.10930">
    <property type="match status" value="1"/>
</dbReference>
<comment type="subunit">
    <text evidence="10">Heterotrimer of RecB, RecC and RecD. All subunits contribute to DNA-binding.</text>
</comment>
<dbReference type="Gene3D" id="1.10.10.990">
    <property type="match status" value="1"/>
</dbReference>
<evidence type="ECO:0000256" key="9">
    <source>
        <dbReference type="ARBA" id="ARBA00023204"/>
    </source>
</evidence>
<dbReference type="InterPro" id="IPR006697">
    <property type="entry name" value="RecC"/>
</dbReference>
<keyword evidence="8 10" id="KW-0238">DNA-binding</keyword>
<keyword evidence="5 10" id="KW-0347">Helicase</keyword>
<dbReference type="SUPFAM" id="SSF52980">
    <property type="entry name" value="Restriction endonuclease-like"/>
    <property type="match status" value="1"/>
</dbReference>
<dbReference type="GO" id="GO:0008854">
    <property type="term" value="F:exodeoxyribonuclease V activity"/>
    <property type="evidence" value="ECO:0007669"/>
    <property type="project" value="InterPro"/>
</dbReference>
<dbReference type="GO" id="GO:0003678">
    <property type="term" value="F:DNA helicase activity"/>
    <property type="evidence" value="ECO:0007669"/>
    <property type="project" value="UniProtKB-UniRule"/>
</dbReference>
<evidence type="ECO:0000313" key="12">
    <source>
        <dbReference type="EMBL" id="VFP78818.1"/>
    </source>
</evidence>
<dbReference type="GO" id="GO:0000724">
    <property type="term" value="P:double-strand break repair via homologous recombination"/>
    <property type="evidence" value="ECO:0007669"/>
    <property type="project" value="UniProtKB-UniRule"/>
</dbReference>
<dbReference type="PANTHER" id="PTHR30591">
    <property type="entry name" value="RECBCD ENZYME SUBUNIT RECC"/>
    <property type="match status" value="1"/>
</dbReference>
<dbReference type="Pfam" id="PF04257">
    <property type="entry name" value="Exonuc_V_gamma"/>
    <property type="match status" value="1"/>
</dbReference>
<reference evidence="12 13" key="1">
    <citation type="submission" date="2019-02" db="EMBL/GenBank/DDBJ databases">
        <authorList>
            <person name="Manzano-Marin A."/>
            <person name="Manzano-Marin A."/>
        </authorList>
    </citation>
    <scope>NUCLEOTIDE SEQUENCE [LARGE SCALE GENOMIC DNA]</scope>
    <source>
        <strain evidence="12 13">ErCicurtihirsuta</strain>
    </source>
</reference>
<dbReference type="InterPro" id="IPR011335">
    <property type="entry name" value="Restrct_endonuc-II-like"/>
</dbReference>
<dbReference type="RefSeq" id="WP_157992113.1">
    <property type="nucleotide sequence ID" value="NZ_LR217698.1"/>
</dbReference>
<dbReference type="SUPFAM" id="SSF52540">
    <property type="entry name" value="P-loop containing nucleoside triphosphate hydrolases"/>
    <property type="match status" value="2"/>
</dbReference>
<dbReference type="CDD" id="cd22353">
    <property type="entry name" value="RecC_C-like"/>
    <property type="match status" value="1"/>
</dbReference>
<evidence type="ECO:0000256" key="6">
    <source>
        <dbReference type="ARBA" id="ARBA00022839"/>
    </source>
</evidence>
<keyword evidence="9 10" id="KW-0234">DNA repair</keyword>
<evidence type="ECO:0000256" key="3">
    <source>
        <dbReference type="ARBA" id="ARBA00022763"/>
    </source>
</evidence>
<keyword evidence="2 10" id="KW-0547">Nucleotide-binding</keyword>
<keyword evidence="3 10" id="KW-0227">DNA damage</keyword>
<evidence type="ECO:0000256" key="1">
    <source>
        <dbReference type="ARBA" id="ARBA00022722"/>
    </source>
</evidence>
<keyword evidence="6 10" id="KW-0269">Exonuclease</keyword>
<comment type="miscellaneous">
    <text evidence="10">In the RecBCD complex, RecB has a slow 3'-5' helicase, an exonuclease activity and loads RecA onto ssDNA, RecD has a fast 5'-3' helicase activity, while RecC stimulates the ATPase and processivity of the RecB helicase and contributes to recognition of the Chi site.</text>
</comment>
<dbReference type="Gene3D" id="3.40.50.300">
    <property type="entry name" value="P-loop containing nucleotide triphosphate hydrolases"/>
    <property type="match status" value="2"/>
</dbReference>
<accession>A0A451CZI7</accession>
<keyword evidence="7 10" id="KW-0067">ATP-binding</keyword>
<keyword evidence="1 10" id="KW-0540">Nuclease</keyword>
<comment type="function">
    <text evidence="10">A helicase/nuclease that prepares dsDNA breaks (DSB) for recombinational DNA repair. Binds to DSBs and unwinds DNA via a highly rapid and processive ATP-dependent bidirectional helicase activity. Unwinds dsDNA until it encounters a Chi (crossover hotspot instigator) sequence from the 3' direction. Cuts ssDNA a few nucleotides 3' to the Chi site. The properties and activities of the enzyme are changed at Chi. The Chi-altered holoenzyme produces a long 3'-ssDNA overhang and facilitates RecA-binding to the ssDNA for homologous DNA recombination and repair. Holoenzyme degrades any linearized DNA that is unable to undergo homologous recombination. In the holoenzyme this subunit recognizes the wild-type Chi sequence, and when added to isolated RecB increases its ATP-dependent helicase processivity.</text>
</comment>
<dbReference type="Pfam" id="PF17946">
    <property type="entry name" value="RecC_C"/>
    <property type="match status" value="1"/>
</dbReference>
<evidence type="ECO:0000313" key="13">
    <source>
        <dbReference type="Proteomes" id="UP000294364"/>
    </source>
</evidence>
<dbReference type="PIRSF" id="PIRSF000980">
    <property type="entry name" value="RecC"/>
    <property type="match status" value="1"/>
</dbReference>
<comment type="similarity">
    <text evidence="10">Belongs to the RecC family.</text>
</comment>
<evidence type="ECO:0000256" key="4">
    <source>
        <dbReference type="ARBA" id="ARBA00022801"/>
    </source>
</evidence>
<dbReference type="InterPro" id="IPR013986">
    <property type="entry name" value="DExx_box_DNA_helicase_dom_sf"/>
</dbReference>
<feature type="domain" description="RecC C-terminal" evidence="11">
    <location>
        <begin position="830"/>
        <end position="1047"/>
    </location>
</feature>
<name>A0A451CZI7_9GAMM</name>
<dbReference type="NCBIfam" id="TIGR01450">
    <property type="entry name" value="recC"/>
    <property type="match status" value="1"/>
</dbReference>
<dbReference type="GO" id="GO:0005524">
    <property type="term" value="F:ATP binding"/>
    <property type="evidence" value="ECO:0007669"/>
    <property type="project" value="UniProtKB-UniRule"/>
</dbReference>
<dbReference type="Gene3D" id="1.10.10.160">
    <property type="match status" value="1"/>
</dbReference>
<dbReference type="GO" id="GO:0009338">
    <property type="term" value="C:exodeoxyribonuclease V complex"/>
    <property type="evidence" value="ECO:0007669"/>
    <property type="project" value="InterPro"/>
</dbReference>
<dbReference type="EMBL" id="LR217698">
    <property type="protein sequence ID" value="VFP78818.1"/>
    <property type="molecule type" value="Genomic_DNA"/>
</dbReference>
<evidence type="ECO:0000256" key="5">
    <source>
        <dbReference type="ARBA" id="ARBA00022806"/>
    </source>
</evidence>
<evidence type="ECO:0000256" key="7">
    <source>
        <dbReference type="ARBA" id="ARBA00022840"/>
    </source>
</evidence>
<dbReference type="Proteomes" id="UP000294364">
    <property type="component" value="Chromosome"/>
</dbReference>